<accession>A0ABC8A5B3</accession>
<protein>
    <submittedName>
        <fullName evidence="1">Uncharacterized protein</fullName>
    </submittedName>
</protein>
<evidence type="ECO:0000313" key="2">
    <source>
        <dbReference type="Proteomes" id="UP000028594"/>
    </source>
</evidence>
<organism evidence="1 2">
    <name type="scientific">Lactococcus lactis subsp. lactis NCDO 2118</name>
    <dbReference type="NCBI Taxonomy" id="1117941"/>
    <lineage>
        <taxon>Bacteria</taxon>
        <taxon>Bacillati</taxon>
        <taxon>Bacillota</taxon>
        <taxon>Bacilli</taxon>
        <taxon>Lactobacillales</taxon>
        <taxon>Streptococcaceae</taxon>
        <taxon>Lactococcus</taxon>
    </lineage>
</organism>
<gene>
    <name evidence="1" type="ORF">NCDO2118_0865</name>
</gene>
<dbReference type="RefSeq" id="WP_012897506.1">
    <property type="nucleotide sequence ID" value="NZ_CP009054.1"/>
</dbReference>
<evidence type="ECO:0000313" key="1">
    <source>
        <dbReference type="EMBL" id="AII12354.1"/>
    </source>
</evidence>
<name>A0ABC8A5B3_LACLL</name>
<sequence length="105" mass="10985">MLDSCYAILASAESDGSTTSSSMLTNPNLSSNEAKVSTLISKVSSSPSLSNSLSAKSLQLVPTVTKEELLKTDADDDLSLVLAELGLGLVATLTIGKVKYKKDFE</sequence>
<reference evidence="1 2" key="1">
    <citation type="submission" date="2014-07" db="EMBL/GenBank/DDBJ databases">
        <title>Genome sequence of Lactococcus lactis subsp. lactis NCDO 2118, a GABA-producing strain.</title>
        <authorList>
            <person name="Oliveira L.C."/>
            <person name="Saraiva T.D.L."/>
            <person name="Soares S.C."/>
            <person name="Ramos R.T.J."/>
            <person name="Sa P.H.C.G."/>
            <person name="Carneiro A.R."/>
            <person name="Miranda F."/>
            <person name="Freire M."/>
            <person name="Renan W."/>
            <person name="Oliveira A.F.Jr."/>
            <person name="Santos A.R."/>
            <person name="Pinto A.C."/>
            <person name="Souza B.M."/>
            <person name="Castro C.P."/>
            <person name="Diniz C.A.A."/>
            <person name="Rocha C.S."/>
            <person name="Mariano D.C.B."/>
            <person name="Aguiar E.L."/>
            <person name="Folador E.L."/>
            <person name="Barbosa E.G.V."/>
            <person name="Aburjaile F.F."/>
            <person name="Goncalves L.A."/>
            <person name="Guimaraes L.C."/>
            <person name="Azevedo M.S.P."/>
            <person name="Agresti P.C.M."/>
            <person name="Faria R.F."/>
            <person name="Tiwari S."/>
            <person name="Almeida S.S."/>
            <person name="Hassan S.S."/>
            <person name="Pereira V.B."/>
            <person name="Abreu V.A.C."/>
            <person name="Pereira U.P."/>
            <person name="Dorella F.A."/>
            <person name="Carvalho A.F."/>
            <person name="Pereira F.L."/>
            <person name="Leal C.A.G."/>
            <person name="Figueiredo H.C.P."/>
            <person name="Silva A."/>
            <person name="Miyoshi A."/>
            <person name="Azevedo V."/>
        </authorList>
    </citation>
    <scope>NUCLEOTIDE SEQUENCE [LARGE SCALE GENOMIC DNA]</scope>
    <source>
        <strain evidence="1 2">NCDO 2118</strain>
    </source>
</reference>
<dbReference type="EMBL" id="CP009054">
    <property type="protein sequence ID" value="AII12354.1"/>
    <property type="molecule type" value="Genomic_DNA"/>
</dbReference>
<dbReference type="AlphaFoldDB" id="A0ABC8A5B3"/>
<proteinExistence type="predicted"/>
<dbReference type="KEGG" id="llx:NCDO2118_0865"/>
<dbReference type="Proteomes" id="UP000028594">
    <property type="component" value="Chromosome"/>
</dbReference>